<dbReference type="AlphaFoldDB" id="A0AA87MN71"/>
<evidence type="ECO:0000313" key="2">
    <source>
        <dbReference type="Proteomes" id="UP000001343"/>
    </source>
</evidence>
<dbReference type="Proteomes" id="UP000001343">
    <property type="component" value="Unassembled WGS sequence"/>
</dbReference>
<reference evidence="1 2" key="1">
    <citation type="journal article" date="2014" name="Int. J. Syst. Evol. Microbiol.">
        <title>Leptospira mayottensis sp. nov., a pathogenic species of the genus Leptospira isolated from humans.</title>
        <authorList>
            <person name="Bourhy P."/>
            <person name="Collet L."/>
            <person name="Brisse S."/>
            <person name="Picardeau M."/>
        </authorList>
    </citation>
    <scope>NUCLEOTIDE SEQUENCE [LARGE SCALE GENOMIC DNA]</scope>
    <source>
        <strain evidence="1 2">200901122</strain>
    </source>
</reference>
<evidence type="ECO:0000313" key="1">
    <source>
        <dbReference type="EMBL" id="EKS00534.1"/>
    </source>
</evidence>
<gene>
    <name evidence="1" type="ORF">LEP1GSC125_2703</name>
</gene>
<proteinExistence type="predicted"/>
<organism evidence="1 2">
    <name type="scientific">Leptospira mayottensis 200901122</name>
    <dbReference type="NCBI Taxonomy" id="1193010"/>
    <lineage>
        <taxon>Bacteria</taxon>
        <taxon>Pseudomonadati</taxon>
        <taxon>Spirochaetota</taxon>
        <taxon>Spirochaetia</taxon>
        <taxon>Leptospirales</taxon>
        <taxon>Leptospiraceae</taxon>
        <taxon>Leptospira</taxon>
    </lineage>
</organism>
<name>A0AA87MN71_9LEPT</name>
<protein>
    <submittedName>
        <fullName evidence="1">Uncharacterized protein</fullName>
    </submittedName>
</protein>
<comment type="caution">
    <text evidence="1">The sequence shown here is derived from an EMBL/GenBank/DDBJ whole genome shotgun (WGS) entry which is preliminary data.</text>
</comment>
<accession>A0AA87MN71</accession>
<dbReference type="EMBL" id="AKWM02000032">
    <property type="protein sequence ID" value="EKS00534.1"/>
    <property type="molecule type" value="Genomic_DNA"/>
</dbReference>
<sequence>MPCKVQILGESKKYKKNLNLIGVLWEPFRRAPTDYFSWNANWFSSSLFRCSIFIIVPTS</sequence>